<name>A0ABP6T097_9ACTN</name>
<evidence type="ECO:0000256" key="4">
    <source>
        <dbReference type="ARBA" id="ARBA00023136"/>
    </source>
</evidence>
<keyword evidence="3 5" id="KW-1133">Transmembrane helix</keyword>
<dbReference type="InterPro" id="IPR009908">
    <property type="entry name" value="Methylamine_util_MauE"/>
</dbReference>
<evidence type="ECO:0000256" key="3">
    <source>
        <dbReference type="ARBA" id="ARBA00022989"/>
    </source>
</evidence>
<comment type="caution">
    <text evidence="7">The sequence shown here is derived from an EMBL/GenBank/DDBJ whole genome shotgun (WGS) entry which is preliminary data.</text>
</comment>
<evidence type="ECO:0000313" key="8">
    <source>
        <dbReference type="Proteomes" id="UP001501676"/>
    </source>
</evidence>
<proteinExistence type="predicted"/>
<comment type="subcellular location">
    <subcellularLocation>
        <location evidence="1">Membrane</location>
        <topology evidence="1">Multi-pass membrane protein</topology>
    </subcellularLocation>
</comment>
<dbReference type="Pfam" id="PF07291">
    <property type="entry name" value="MauE"/>
    <property type="match status" value="1"/>
</dbReference>
<reference evidence="8" key="1">
    <citation type="journal article" date="2019" name="Int. J. Syst. Evol. Microbiol.">
        <title>The Global Catalogue of Microorganisms (GCM) 10K type strain sequencing project: providing services to taxonomists for standard genome sequencing and annotation.</title>
        <authorList>
            <consortium name="The Broad Institute Genomics Platform"/>
            <consortium name="The Broad Institute Genome Sequencing Center for Infectious Disease"/>
            <person name="Wu L."/>
            <person name="Ma J."/>
        </authorList>
    </citation>
    <scope>NUCLEOTIDE SEQUENCE [LARGE SCALE GENOMIC DNA]</scope>
    <source>
        <strain evidence="8">JCM 9458</strain>
    </source>
</reference>
<dbReference type="Proteomes" id="UP001501676">
    <property type="component" value="Unassembled WGS sequence"/>
</dbReference>
<evidence type="ECO:0000256" key="1">
    <source>
        <dbReference type="ARBA" id="ARBA00004141"/>
    </source>
</evidence>
<evidence type="ECO:0000313" key="7">
    <source>
        <dbReference type="EMBL" id="GAA3388435.1"/>
    </source>
</evidence>
<feature type="transmembrane region" description="Helical" evidence="5">
    <location>
        <begin position="73"/>
        <end position="93"/>
    </location>
</feature>
<accession>A0ABP6T097</accession>
<sequence length="181" mass="18267">MRVVVATVALLVIGVLSVSLLSKLRSRAAFRAFADGLAALRVVPGRWAPALAGLSVAAEMAVVGALLWPGGTVVGLAGGAVLFAGFTVALSVAVRRRATVGCHCFGVTSAPVAPRHVVRSGFLAVTSLAAFCGAATTSSERLTGLPAAQLIAALAAAGILVAGLVWLDDLVWLFRRPASPS</sequence>
<feature type="domain" description="Methylamine utilisation protein MauE" evidence="6">
    <location>
        <begin position="1"/>
        <end position="130"/>
    </location>
</feature>
<feature type="transmembrane region" description="Helical" evidence="5">
    <location>
        <begin position="117"/>
        <end position="135"/>
    </location>
</feature>
<keyword evidence="2 5" id="KW-0812">Transmembrane</keyword>
<evidence type="ECO:0000259" key="6">
    <source>
        <dbReference type="Pfam" id="PF07291"/>
    </source>
</evidence>
<evidence type="ECO:0000256" key="5">
    <source>
        <dbReference type="SAM" id="Phobius"/>
    </source>
</evidence>
<evidence type="ECO:0000256" key="2">
    <source>
        <dbReference type="ARBA" id="ARBA00022692"/>
    </source>
</evidence>
<protein>
    <recommendedName>
        <fullName evidence="6">Methylamine utilisation protein MauE domain-containing protein</fullName>
    </recommendedName>
</protein>
<gene>
    <name evidence="7" type="ORF">GCM10020369_34600</name>
</gene>
<feature type="transmembrane region" description="Helical" evidence="5">
    <location>
        <begin position="147"/>
        <end position="167"/>
    </location>
</feature>
<keyword evidence="4 5" id="KW-0472">Membrane</keyword>
<keyword evidence="8" id="KW-1185">Reference proteome</keyword>
<organism evidence="7 8">
    <name type="scientific">Cryptosporangium minutisporangium</name>
    <dbReference type="NCBI Taxonomy" id="113569"/>
    <lineage>
        <taxon>Bacteria</taxon>
        <taxon>Bacillati</taxon>
        <taxon>Actinomycetota</taxon>
        <taxon>Actinomycetes</taxon>
        <taxon>Cryptosporangiales</taxon>
        <taxon>Cryptosporangiaceae</taxon>
        <taxon>Cryptosporangium</taxon>
    </lineage>
</organism>
<dbReference type="RefSeq" id="WP_345729146.1">
    <property type="nucleotide sequence ID" value="NZ_BAAAYN010000023.1"/>
</dbReference>
<feature type="transmembrane region" description="Helical" evidence="5">
    <location>
        <begin position="50"/>
        <end position="68"/>
    </location>
</feature>
<dbReference type="EMBL" id="BAAAYN010000023">
    <property type="protein sequence ID" value="GAA3388435.1"/>
    <property type="molecule type" value="Genomic_DNA"/>
</dbReference>